<dbReference type="InterPro" id="IPR051447">
    <property type="entry name" value="Lipoprotein-release_system"/>
</dbReference>
<gene>
    <name evidence="10" type="ORF">SAMN05443549_1012</name>
</gene>
<keyword evidence="3" id="KW-1003">Cell membrane</keyword>
<organism evidence="10 11">
    <name type="scientific">Flavobacterium fluvii</name>
    <dbReference type="NCBI Taxonomy" id="468056"/>
    <lineage>
        <taxon>Bacteria</taxon>
        <taxon>Pseudomonadati</taxon>
        <taxon>Bacteroidota</taxon>
        <taxon>Flavobacteriia</taxon>
        <taxon>Flavobacteriales</taxon>
        <taxon>Flavobacteriaceae</taxon>
        <taxon>Flavobacterium</taxon>
    </lineage>
</organism>
<feature type="transmembrane region" description="Helical" evidence="7">
    <location>
        <begin position="328"/>
        <end position="353"/>
    </location>
</feature>
<dbReference type="InterPro" id="IPR003838">
    <property type="entry name" value="ABC3_permease_C"/>
</dbReference>
<comment type="similarity">
    <text evidence="2">Belongs to the ABC-4 integral membrane protein family. LolC/E subfamily.</text>
</comment>
<comment type="subcellular location">
    <subcellularLocation>
        <location evidence="1">Cell membrane</location>
        <topology evidence="1">Multi-pass membrane protein</topology>
    </subcellularLocation>
</comment>
<evidence type="ECO:0000256" key="1">
    <source>
        <dbReference type="ARBA" id="ARBA00004651"/>
    </source>
</evidence>
<evidence type="ECO:0000256" key="6">
    <source>
        <dbReference type="ARBA" id="ARBA00023136"/>
    </source>
</evidence>
<dbReference type="PANTHER" id="PTHR30489">
    <property type="entry name" value="LIPOPROTEIN-RELEASING SYSTEM TRANSMEMBRANE PROTEIN LOLE"/>
    <property type="match status" value="1"/>
</dbReference>
<keyword evidence="6 7" id="KW-0472">Membrane</keyword>
<dbReference type="PANTHER" id="PTHR30489:SF0">
    <property type="entry name" value="LIPOPROTEIN-RELEASING SYSTEM TRANSMEMBRANE PROTEIN LOLE"/>
    <property type="match status" value="1"/>
</dbReference>
<keyword evidence="11" id="KW-1185">Reference proteome</keyword>
<evidence type="ECO:0000256" key="5">
    <source>
        <dbReference type="ARBA" id="ARBA00022989"/>
    </source>
</evidence>
<feature type="transmembrane region" description="Helical" evidence="7">
    <location>
        <begin position="25"/>
        <end position="50"/>
    </location>
</feature>
<dbReference type="Proteomes" id="UP000184516">
    <property type="component" value="Unassembled WGS sequence"/>
</dbReference>
<dbReference type="AlphaFoldDB" id="A0A1M5DNI1"/>
<dbReference type="STRING" id="468056.SAMN05443549_1012"/>
<dbReference type="InterPro" id="IPR025857">
    <property type="entry name" value="MacB_PCD"/>
</dbReference>
<keyword evidence="5 7" id="KW-1133">Transmembrane helix</keyword>
<reference evidence="11" key="1">
    <citation type="submission" date="2016-11" db="EMBL/GenBank/DDBJ databases">
        <authorList>
            <person name="Varghese N."/>
            <person name="Submissions S."/>
        </authorList>
    </citation>
    <scope>NUCLEOTIDE SEQUENCE [LARGE SCALE GENOMIC DNA]</scope>
    <source>
        <strain evidence="11">DSM 19978</strain>
    </source>
</reference>
<evidence type="ECO:0000256" key="3">
    <source>
        <dbReference type="ARBA" id="ARBA00022475"/>
    </source>
</evidence>
<feature type="transmembrane region" description="Helical" evidence="7">
    <location>
        <begin position="373"/>
        <end position="399"/>
    </location>
</feature>
<protein>
    <submittedName>
        <fullName evidence="10">Lipoprotein-releasing system permease protein</fullName>
    </submittedName>
</protein>
<evidence type="ECO:0000259" key="8">
    <source>
        <dbReference type="Pfam" id="PF02687"/>
    </source>
</evidence>
<evidence type="ECO:0000256" key="4">
    <source>
        <dbReference type="ARBA" id="ARBA00022692"/>
    </source>
</evidence>
<keyword evidence="4 7" id="KW-0812">Transmembrane</keyword>
<feature type="transmembrane region" description="Helical" evidence="7">
    <location>
        <begin position="277"/>
        <end position="301"/>
    </location>
</feature>
<evidence type="ECO:0000313" key="11">
    <source>
        <dbReference type="Proteomes" id="UP000184516"/>
    </source>
</evidence>
<evidence type="ECO:0000313" key="10">
    <source>
        <dbReference type="EMBL" id="SHF68456.1"/>
    </source>
</evidence>
<name>A0A1M5DNI1_9FLAO</name>
<evidence type="ECO:0000256" key="7">
    <source>
        <dbReference type="SAM" id="Phobius"/>
    </source>
</evidence>
<dbReference type="GO" id="GO:0098797">
    <property type="term" value="C:plasma membrane protein complex"/>
    <property type="evidence" value="ECO:0007669"/>
    <property type="project" value="TreeGrafter"/>
</dbReference>
<evidence type="ECO:0000259" key="9">
    <source>
        <dbReference type="Pfam" id="PF12704"/>
    </source>
</evidence>
<keyword evidence="10" id="KW-0449">Lipoprotein</keyword>
<dbReference type="RefSeq" id="WP_073366985.1">
    <property type="nucleotide sequence ID" value="NZ_FQWB01000001.1"/>
</dbReference>
<proteinExistence type="inferred from homology"/>
<feature type="domain" description="MacB-like periplasmic core" evidence="9">
    <location>
        <begin position="28"/>
        <end position="242"/>
    </location>
</feature>
<evidence type="ECO:0000256" key="2">
    <source>
        <dbReference type="ARBA" id="ARBA00005236"/>
    </source>
</evidence>
<accession>A0A1M5DNI1</accession>
<feature type="domain" description="ABC3 transporter permease C-terminal" evidence="8">
    <location>
        <begin position="278"/>
        <end position="404"/>
    </location>
</feature>
<dbReference type="Pfam" id="PF12704">
    <property type="entry name" value="MacB_PCD"/>
    <property type="match status" value="1"/>
</dbReference>
<dbReference type="OrthoDB" id="1522670at2"/>
<dbReference type="EMBL" id="FQWB01000001">
    <property type="protein sequence ID" value="SHF68456.1"/>
    <property type="molecule type" value="Genomic_DNA"/>
</dbReference>
<dbReference type="Pfam" id="PF02687">
    <property type="entry name" value="FtsX"/>
    <property type="match status" value="1"/>
</dbReference>
<dbReference type="GO" id="GO:0044874">
    <property type="term" value="P:lipoprotein localization to outer membrane"/>
    <property type="evidence" value="ECO:0007669"/>
    <property type="project" value="TreeGrafter"/>
</dbReference>
<sequence length="411" mass="46776">MNLEYFIAKRLITAKHYKSSISAPIIKIAISAIAIGMIMMIVSVATGIGLQQKIREKVSAFNGHVIISNYDNNQSEVTLVPISKKQDFYPKFNSVPEVTHIQAIASKAGIIRTETAFEGIIFKGVGTDYQWNNIKEYIVSGKLPDFSKGIDQEVVISQFLANRLNLKVGDSFNTFFIKEDQNQLPNSRRFKITGLFNSGFQEFDATYIIGDIRHIQRMNKWKPNEVGAFEVFVNDFNNIEAIGKKVYEQTSSTLDTKTIIEKYSYIFEWLKLFDFNIIIILAVMILVATINMVVALLVLILERTQMIGILKALGANNWSVRKTFLYNALYLIIRGLFWGNLIGISLLLLQQYFGIIQLNPENYYVNQAPVYLNWGYIVLLNLLTITVCFLVLLIPSYIITKISPVKAIRFD</sequence>